<dbReference type="OrthoDB" id="288590at2759"/>
<name>A0A0C3AYC3_9AGAM</name>
<evidence type="ECO:0000313" key="2">
    <source>
        <dbReference type="EMBL" id="KIM69977.1"/>
    </source>
</evidence>
<dbReference type="SUPFAM" id="SSF51197">
    <property type="entry name" value="Clavaminate synthase-like"/>
    <property type="match status" value="1"/>
</dbReference>
<dbReference type="Gene3D" id="2.60.120.330">
    <property type="entry name" value="B-lactam Antibiotic, Isopenicillin N Synthase, Chain"/>
    <property type="match status" value="1"/>
</dbReference>
<reference evidence="2 3" key="1">
    <citation type="submission" date="2014-04" db="EMBL/GenBank/DDBJ databases">
        <authorList>
            <consortium name="DOE Joint Genome Institute"/>
            <person name="Kuo A."/>
            <person name="Kohler A."/>
            <person name="Nagy L.G."/>
            <person name="Floudas D."/>
            <person name="Copeland A."/>
            <person name="Barry K.W."/>
            <person name="Cichocki N."/>
            <person name="Veneault-Fourrey C."/>
            <person name="LaButti K."/>
            <person name="Lindquist E.A."/>
            <person name="Lipzen A."/>
            <person name="Lundell T."/>
            <person name="Morin E."/>
            <person name="Murat C."/>
            <person name="Sun H."/>
            <person name="Tunlid A."/>
            <person name="Henrissat B."/>
            <person name="Grigoriev I.V."/>
            <person name="Hibbett D.S."/>
            <person name="Martin F."/>
            <person name="Nordberg H.P."/>
            <person name="Cantor M.N."/>
            <person name="Hua S.X."/>
        </authorList>
    </citation>
    <scope>NUCLEOTIDE SEQUENCE [LARGE SCALE GENOMIC DNA]</scope>
    <source>
        <strain evidence="2 3">Foug A</strain>
    </source>
</reference>
<evidence type="ECO:0000259" key="1">
    <source>
        <dbReference type="Pfam" id="PF03171"/>
    </source>
</evidence>
<keyword evidence="3" id="KW-1185">Reference proteome</keyword>
<sequence>MWQQPSIQALQVLNLKQEWINATPIPGTTLVLVNIDDQLARWTNSDIFRSTVHRATNRTGVHRYSVPMFFGTDHHVSIEVRWRPFPLNSARVPSSPIPCQAVLC</sequence>
<dbReference type="PANTHER" id="PTHR47990">
    <property type="entry name" value="2-OXOGLUTARATE (2OG) AND FE(II)-DEPENDENT OXYGENASE SUPERFAMILY PROTEIN-RELATED"/>
    <property type="match status" value="1"/>
</dbReference>
<dbReference type="InterPro" id="IPR044861">
    <property type="entry name" value="IPNS-like_FE2OG_OXY"/>
</dbReference>
<dbReference type="Proteomes" id="UP000053989">
    <property type="component" value="Unassembled WGS sequence"/>
</dbReference>
<reference evidence="3" key="2">
    <citation type="submission" date="2015-01" db="EMBL/GenBank/DDBJ databases">
        <title>Evolutionary Origins and Diversification of the Mycorrhizal Mutualists.</title>
        <authorList>
            <consortium name="DOE Joint Genome Institute"/>
            <consortium name="Mycorrhizal Genomics Consortium"/>
            <person name="Kohler A."/>
            <person name="Kuo A."/>
            <person name="Nagy L.G."/>
            <person name="Floudas D."/>
            <person name="Copeland A."/>
            <person name="Barry K.W."/>
            <person name="Cichocki N."/>
            <person name="Veneault-Fourrey C."/>
            <person name="LaButti K."/>
            <person name="Lindquist E.A."/>
            <person name="Lipzen A."/>
            <person name="Lundell T."/>
            <person name="Morin E."/>
            <person name="Murat C."/>
            <person name="Riley R."/>
            <person name="Ohm R."/>
            <person name="Sun H."/>
            <person name="Tunlid A."/>
            <person name="Henrissat B."/>
            <person name="Grigoriev I.V."/>
            <person name="Hibbett D.S."/>
            <person name="Martin F."/>
        </authorList>
    </citation>
    <scope>NUCLEOTIDE SEQUENCE [LARGE SCALE GENOMIC DNA]</scope>
    <source>
        <strain evidence="3">Foug A</strain>
    </source>
</reference>
<dbReference type="HOGENOM" id="CLU_2251649_0_0_1"/>
<dbReference type="InParanoid" id="A0A0C3AYC3"/>
<protein>
    <recommendedName>
        <fullName evidence="1">Isopenicillin N synthase-like Fe(2+) 2OG dioxygenase domain-containing protein</fullName>
    </recommendedName>
</protein>
<organism evidence="2 3">
    <name type="scientific">Scleroderma citrinum Foug A</name>
    <dbReference type="NCBI Taxonomy" id="1036808"/>
    <lineage>
        <taxon>Eukaryota</taxon>
        <taxon>Fungi</taxon>
        <taxon>Dikarya</taxon>
        <taxon>Basidiomycota</taxon>
        <taxon>Agaricomycotina</taxon>
        <taxon>Agaricomycetes</taxon>
        <taxon>Agaricomycetidae</taxon>
        <taxon>Boletales</taxon>
        <taxon>Sclerodermatineae</taxon>
        <taxon>Sclerodermataceae</taxon>
        <taxon>Scleroderma</taxon>
    </lineage>
</organism>
<dbReference type="Pfam" id="PF03171">
    <property type="entry name" value="2OG-FeII_Oxy"/>
    <property type="match status" value="1"/>
</dbReference>
<evidence type="ECO:0000313" key="3">
    <source>
        <dbReference type="Proteomes" id="UP000053989"/>
    </source>
</evidence>
<dbReference type="InterPro" id="IPR050231">
    <property type="entry name" value="Iron_ascorbate_oxido_reductase"/>
</dbReference>
<gene>
    <name evidence="2" type="ORF">SCLCIDRAFT_495381</name>
</gene>
<feature type="domain" description="Isopenicillin N synthase-like Fe(2+) 2OG dioxygenase" evidence="1">
    <location>
        <begin position="6"/>
        <end position="71"/>
    </location>
</feature>
<dbReference type="AlphaFoldDB" id="A0A0C3AYC3"/>
<dbReference type="EMBL" id="KN822005">
    <property type="protein sequence ID" value="KIM69977.1"/>
    <property type="molecule type" value="Genomic_DNA"/>
</dbReference>
<dbReference type="STRING" id="1036808.A0A0C3AYC3"/>
<accession>A0A0C3AYC3</accession>
<dbReference type="InterPro" id="IPR027443">
    <property type="entry name" value="IPNS-like_sf"/>
</dbReference>
<proteinExistence type="predicted"/>